<gene>
    <name evidence="2" type="ORF">RhiirA5_412803</name>
</gene>
<dbReference type="EMBL" id="LLXJ01000295">
    <property type="protein sequence ID" value="PKC11655.1"/>
    <property type="molecule type" value="Genomic_DNA"/>
</dbReference>
<reference evidence="2 3" key="2">
    <citation type="submission" date="2017-09" db="EMBL/GenBank/DDBJ databases">
        <title>Extensive intraspecific genome diversity in a model arbuscular mycorrhizal fungus.</title>
        <authorList>
            <person name="Chen E.C."/>
            <person name="Morin E."/>
            <person name="Beaudet D."/>
            <person name="Noel J."/>
            <person name="Ndikumana S."/>
            <person name="Charron P."/>
            <person name="St-Onge C."/>
            <person name="Giorgi J."/>
            <person name="Grigoriev I.V."/>
            <person name="Roux C."/>
            <person name="Martin F.M."/>
            <person name="Corradi N."/>
        </authorList>
    </citation>
    <scope>NUCLEOTIDE SEQUENCE [LARGE SCALE GENOMIC DNA]</scope>
    <source>
        <strain evidence="2 3">A5</strain>
    </source>
</reference>
<name>A0A2N0PXZ2_9GLOM</name>
<organism evidence="2 3">
    <name type="scientific">Rhizophagus irregularis</name>
    <dbReference type="NCBI Taxonomy" id="588596"/>
    <lineage>
        <taxon>Eukaryota</taxon>
        <taxon>Fungi</taxon>
        <taxon>Fungi incertae sedis</taxon>
        <taxon>Mucoromycota</taxon>
        <taxon>Glomeromycotina</taxon>
        <taxon>Glomeromycetes</taxon>
        <taxon>Glomerales</taxon>
        <taxon>Glomeraceae</taxon>
        <taxon>Rhizophagus</taxon>
    </lineage>
</organism>
<sequence length="178" mass="20062">MLNLWLRMLSLRPKYIDAVAKNARRDIENARCNAKNAKFETRIIKLEQDSSQSQSNSSSKNIPDSIVANEVQRKRDEKLAKMEFISPKKALRFKIELSTCALPKDGLLSDEKNSELLHSDLSSGSNKKNSELSYTSNTLAFNTFLKSGINILPASCPPILRTNSTHDYALLFLQKTLD</sequence>
<dbReference type="VEuPathDB" id="FungiDB:RhiirFUN_020381"/>
<evidence type="ECO:0000256" key="1">
    <source>
        <dbReference type="SAM" id="Coils"/>
    </source>
</evidence>
<dbReference type="VEuPathDB" id="FungiDB:RhiirA1_462045"/>
<evidence type="ECO:0000313" key="2">
    <source>
        <dbReference type="EMBL" id="PKC11655.1"/>
    </source>
</evidence>
<dbReference type="AlphaFoldDB" id="A0A2N0PXZ2"/>
<dbReference type="Proteomes" id="UP000232722">
    <property type="component" value="Unassembled WGS sequence"/>
</dbReference>
<evidence type="ECO:0000313" key="3">
    <source>
        <dbReference type="Proteomes" id="UP000232722"/>
    </source>
</evidence>
<keyword evidence="1" id="KW-0175">Coiled coil</keyword>
<comment type="caution">
    <text evidence="2">The sequence shown here is derived from an EMBL/GenBank/DDBJ whole genome shotgun (WGS) entry which is preliminary data.</text>
</comment>
<dbReference type="VEuPathDB" id="FungiDB:FUN_012708"/>
<reference evidence="2 3" key="1">
    <citation type="submission" date="2016-04" db="EMBL/GenBank/DDBJ databases">
        <title>Genome analyses suggest a sexual origin of heterokaryosis in a supposedly ancient asexual fungus.</title>
        <authorList>
            <person name="Ropars J."/>
            <person name="Sedzielewska K."/>
            <person name="Noel J."/>
            <person name="Charron P."/>
            <person name="Farinelli L."/>
            <person name="Marton T."/>
            <person name="Kruger M."/>
            <person name="Pelin A."/>
            <person name="Brachmann A."/>
            <person name="Corradi N."/>
        </authorList>
    </citation>
    <scope>NUCLEOTIDE SEQUENCE [LARGE SCALE GENOMIC DNA]</scope>
    <source>
        <strain evidence="2 3">A5</strain>
    </source>
</reference>
<feature type="coiled-coil region" evidence="1">
    <location>
        <begin position="20"/>
        <end position="49"/>
    </location>
</feature>
<protein>
    <submittedName>
        <fullName evidence="2">Uncharacterized protein</fullName>
    </submittedName>
</protein>
<proteinExistence type="predicted"/>
<accession>A0A2N0PXZ2</accession>